<accession>A0ABV9MZP3</accession>
<dbReference type="Pfam" id="PF00460">
    <property type="entry name" value="Flg_bb_rod"/>
    <property type="match status" value="1"/>
</dbReference>
<dbReference type="PANTHER" id="PTHR30435">
    <property type="entry name" value="FLAGELLAR PROTEIN"/>
    <property type="match status" value="1"/>
</dbReference>
<comment type="subunit">
    <text evidence="6">The basal body constitutes a major portion of the flagellar organelle and consists of a number of rings mounted on a central rod.</text>
</comment>
<evidence type="ECO:0000256" key="1">
    <source>
        <dbReference type="ARBA" id="ARBA00004117"/>
    </source>
</evidence>
<evidence type="ECO:0000256" key="2">
    <source>
        <dbReference type="ARBA" id="ARBA00009677"/>
    </source>
</evidence>
<dbReference type="PIRSF" id="PIRSF002889">
    <property type="entry name" value="Rod_FlgB"/>
    <property type="match status" value="1"/>
</dbReference>
<keyword evidence="9" id="KW-1185">Reference proteome</keyword>
<evidence type="ECO:0000259" key="7">
    <source>
        <dbReference type="Pfam" id="PF00460"/>
    </source>
</evidence>
<evidence type="ECO:0000256" key="4">
    <source>
        <dbReference type="ARBA" id="ARBA00023143"/>
    </source>
</evidence>
<dbReference type="InterPro" id="IPR006300">
    <property type="entry name" value="FlgB"/>
</dbReference>
<evidence type="ECO:0000256" key="3">
    <source>
        <dbReference type="ARBA" id="ARBA00014376"/>
    </source>
</evidence>
<dbReference type="NCBIfam" id="TIGR01396">
    <property type="entry name" value="FlgB"/>
    <property type="match status" value="1"/>
</dbReference>
<comment type="similarity">
    <text evidence="2 6">Belongs to the flagella basal body rod proteins family.</text>
</comment>
<comment type="caution">
    <text evidence="8">The sequence shown here is derived from an EMBL/GenBank/DDBJ whole genome shotgun (WGS) entry which is preliminary data.</text>
</comment>
<dbReference type="PANTHER" id="PTHR30435:SF12">
    <property type="entry name" value="FLAGELLAR BASAL BODY ROD PROTEIN FLGB"/>
    <property type="match status" value="1"/>
</dbReference>
<reference evidence="9" key="1">
    <citation type="journal article" date="2019" name="Int. J. Syst. Evol. Microbiol.">
        <title>The Global Catalogue of Microorganisms (GCM) 10K type strain sequencing project: providing services to taxonomists for standard genome sequencing and annotation.</title>
        <authorList>
            <consortium name="The Broad Institute Genomics Platform"/>
            <consortium name="The Broad Institute Genome Sequencing Center for Infectious Disease"/>
            <person name="Wu L."/>
            <person name="Ma J."/>
        </authorList>
    </citation>
    <scope>NUCLEOTIDE SEQUENCE [LARGE SCALE GENOMIC DNA]</scope>
    <source>
        <strain evidence="9">CGMCC 1.19032</strain>
    </source>
</reference>
<evidence type="ECO:0000256" key="5">
    <source>
        <dbReference type="ARBA" id="ARBA00024934"/>
    </source>
</evidence>
<dbReference type="PROSITE" id="PS00588">
    <property type="entry name" value="FLAGELLA_BB_ROD"/>
    <property type="match status" value="1"/>
</dbReference>
<evidence type="ECO:0000313" key="9">
    <source>
        <dbReference type="Proteomes" id="UP001595969"/>
    </source>
</evidence>
<gene>
    <name evidence="8" type="primary">flgB</name>
    <name evidence="8" type="ORF">ACFO5I_09105</name>
</gene>
<feature type="domain" description="Flagellar basal body rod protein N-terminal" evidence="7">
    <location>
        <begin position="9"/>
        <end position="34"/>
    </location>
</feature>
<name>A0ABV9MZP3_9ENTE</name>
<organism evidence="8 9">
    <name type="scientific">Enterococcus lemanii</name>
    <dbReference type="NCBI Taxonomy" id="1159752"/>
    <lineage>
        <taxon>Bacteria</taxon>
        <taxon>Bacillati</taxon>
        <taxon>Bacillota</taxon>
        <taxon>Bacilli</taxon>
        <taxon>Lactobacillales</taxon>
        <taxon>Enterococcaceae</taxon>
        <taxon>Enterococcus</taxon>
    </lineage>
</organism>
<keyword evidence="4 6" id="KW-0975">Bacterial flagellum</keyword>
<evidence type="ECO:0000313" key="8">
    <source>
        <dbReference type="EMBL" id="MFC4719883.1"/>
    </source>
</evidence>
<dbReference type="InterPro" id="IPR019776">
    <property type="entry name" value="Flagellar_basal_body_rod_CS"/>
</dbReference>
<proteinExistence type="inferred from homology"/>
<keyword evidence="8" id="KW-0969">Cilium</keyword>
<protein>
    <recommendedName>
        <fullName evidence="3 6">Flagellar basal body rod protein FlgB</fullName>
    </recommendedName>
</protein>
<dbReference type="Proteomes" id="UP001595969">
    <property type="component" value="Unassembled WGS sequence"/>
</dbReference>
<dbReference type="EMBL" id="JBHSGS010000049">
    <property type="protein sequence ID" value="MFC4719883.1"/>
    <property type="molecule type" value="Genomic_DNA"/>
</dbReference>
<dbReference type="RefSeq" id="WP_204652836.1">
    <property type="nucleotide sequence ID" value="NZ_JAFBFD010000002.1"/>
</dbReference>
<comment type="subcellular location">
    <subcellularLocation>
        <location evidence="1 6">Bacterial flagellum basal body</location>
    </subcellularLocation>
</comment>
<dbReference type="InterPro" id="IPR001444">
    <property type="entry name" value="Flag_bb_rod_N"/>
</dbReference>
<comment type="function">
    <text evidence="5 6">Structural component of flagellum, the bacterial motility apparatus. Part of the rod structure of flagellar basal body.</text>
</comment>
<keyword evidence="8" id="KW-0282">Flagellum</keyword>
<sequence length="124" mass="13738">MDTYNLLKTAMTVSSTRANLISSNIANVNTDNYKAKKIEFESDLKKAIGKNQFGLTTTHANHLGNPASVRPQVTQNNQTSLKENGNNVDLDVEMVNQATNGLYYQALTAQMNGRLKMMNFVTTH</sequence>
<evidence type="ECO:0000256" key="6">
    <source>
        <dbReference type="PIRNR" id="PIRNR002889"/>
    </source>
</evidence>
<keyword evidence="8" id="KW-0966">Cell projection</keyword>